<evidence type="ECO:0000313" key="4">
    <source>
        <dbReference type="Proteomes" id="UP000092932"/>
    </source>
</evidence>
<name>A0A1B2A9A3_9SPHN</name>
<dbReference type="InterPro" id="IPR050266">
    <property type="entry name" value="AB_hydrolase_sf"/>
</dbReference>
<dbReference type="Gene3D" id="3.40.50.1820">
    <property type="entry name" value="alpha/beta hydrolase"/>
    <property type="match status" value="1"/>
</dbReference>
<dbReference type="STRING" id="692370.A6F68_00122"/>
<reference evidence="3 4" key="1">
    <citation type="submission" date="2016-07" db="EMBL/GenBank/DDBJ databases">
        <title>Complete genome sequence of Altererythrobacter dongtanensis KCTC 22672, a type strain with esterase isolated from tidal flat.</title>
        <authorList>
            <person name="Cheng H."/>
            <person name="Wu Y.-H."/>
            <person name="Zhou P."/>
            <person name="Huo Y.-Y."/>
            <person name="Wang C.-S."/>
            <person name="Xu X.-W."/>
        </authorList>
    </citation>
    <scope>NUCLEOTIDE SEQUENCE [LARGE SCALE GENOMIC DNA]</scope>
    <source>
        <strain evidence="3 4">KCTC 22672</strain>
    </source>
</reference>
<evidence type="ECO:0000256" key="1">
    <source>
        <dbReference type="SAM" id="SignalP"/>
    </source>
</evidence>
<evidence type="ECO:0000259" key="2">
    <source>
        <dbReference type="Pfam" id="PF00561"/>
    </source>
</evidence>
<dbReference type="PRINTS" id="PR00111">
    <property type="entry name" value="ABHYDROLASE"/>
</dbReference>
<sequence>MIRWLSFFWLLVALPAAAVAEPADRSRFIGRSAEVTRHFADLPDGQIHFRKAGKAGPHAPVVLLHQSPNSSQIYVEFMAELGRDRQVFAPDTPGFGESDLPAAVPEIADYARTIAKFLESQSLGQVDLLGYHTGAAIAIELARRYPERVRRVILVGIPAFTPEEAAAFEAQPWPTPFDGAGNAVAESWRSTQRWKGPRQSDSSMRRWFDQKIANGPTAWWGARAALRYPTIAALADVKAPILFIRPRDDLWDISLRVLPAIPHAQRLDMPHFGFAVFEAAPEEMADRVRRFFDGTFVP</sequence>
<dbReference type="OrthoDB" id="9808398at2"/>
<dbReference type="EMBL" id="CP016591">
    <property type="protein sequence ID" value="ANY18658.1"/>
    <property type="molecule type" value="Genomic_DNA"/>
</dbReference>
<dbReference type="GO" id="GO:0050357">
    <property type="term" value="F:tropinesterase activity"/>
    <property type="evidence" value="ECO:0007669"/>
    <property type="project" value="UniProtKB-EC"/>
</dbReference>
<accession>A0A1B2A9A3</accession>
<evidence type="ECO:0000313" key="3">
    <source>
        <dbReference type="EMBL" id="ANY18658.1"/>
    </source>
</evidence>
<keyword evidence="1" id="KW-0732">Signal</keyword>
<dbReference type="GO" id="GO:0016020">
    <property type="term" value="C:membrane"/>
    <property type="evidence" value="ECO:0007669"/>
    <property type="project" value="TreeGrafter"/>
</dbReference>
<feature type="domain" description="AB hydrolase-1" evidence="2">
    <location>
        <begin position="60"/>
        <end position="186"/>
    </location>
</feature>
<dbReference type="KEGG" id="ado:A6F68_00122"/>
<keyword evidence="3" id="KW-0378">Hydrolase</keyword>
<dbReference type="EC" id="3.1.1.10" evidence="3"/>
<dbReference type="RefSeq" id="WP_067674883.1">
    <property type="nucleotide sequence ID" value="NZ_CP016591.1"/>
</dbReference>
<keyword evidence="4" id="KW-1185">Reference proteome</keyword>
<dbReference type="AlphaFoldDB" id="A0A1B2A9A3"/>
<dbReference type="Proteomes" id="UP000092932">
    <property type="component" value="Chromosome"/>
</dbReference>
<dbReference type="Pfam" id="PF00561">
    <property type="entry name" value="Abhydrolase_1"/>
    <property type="match status" value="1"/>
</dbReference>
<dbReference type="PANTHER" id="PTHR43798:SF33">
    <property type="entry name" value="HYDROLASE, PUTATIVE (AFU_ORTHOLOGUE AFUA_2G14860)-RELATED"/>
    <property type="match status" value="1"/>
</dbReference>
<dbReference type="SUPFAM" id="SSF53474">
    <property type="entry name" value="alpha/beta-Hydrolases"/>
    <property type="match status" value="1"/>
</dbReference>
<feature type="chain" id="PRO_5008533902" evidence="1">
    <location>
        <begin position="21"/>
        <end position="298"/>
    </location>
</feature>
<organism evidence="3 4">
    <name type="scientific">Tsuneonella dongtanensis</name>
    <dbReference type="NCBI Taxonomy" id="692370"/>
    <lineage>
        <taxon>Bacteria</taxon>
        <taxon>Pseudomonadati</taxon>
        <taxon>Pseudomonadota</taxon>
        <taxon>Alphaproteobacteria</taxon>
        <taxon>Sphingomonadales</taxon>
        <taxon>Erythrobacteraceae</taxon>
        <taxon>Tsuneonella</taxon>
    </lineage>
</organism>
<proteinExistence type="predicted"/>
<dbReference type="InterPro" id="IPR000073">
    <property type="entry name" value="AB_hydrolase_1"/>
</dbReference>
<protein>
    <submittedName>
        <fullName evidence="3">Tropinesterase</fullName>
        <ecNumber evidence="3">3.1.1.10</ecNumber>
    </submittedName>
</protein>
<dbReference type="InterPro" id="IPR029058">
    <property type="entry name" value="AB_hydrolase_fold"/>
</dbReference>
<gene>
    <name evidence="3" type="ORF">A6F68_00122</name>
</gene>
<dbReference type="PANTHER" id="PTHR43798">
    <property type="entry name" value="MONOACYLGLYCEROL LIPASE"/>
    <property type="match status" value="1"/>
</dbReference>
<feature type="signal peptide" evidence="1">
    <location>
        <begin position="1"/>
        <end position="20"/>
    </location>
</feature>